<dbReference type="AlphaFoldDB" id="A0A7D7Q2J5"/>
<dbReference type="GO" id="GO:0004034">
    <property type="term" value="F:aldose 1-epimerase activity"/>
    <property type="evidence" value="ECO:0007669"/>
    <property type="project" value="UniProtKB-EC"/>
</dbReference>
<accession>A0A7D7Q2J5</accession>
<dbReference type="SUPFAM" id="SSF74650">
    <property type="entry name" value="Galactose mutarotase-like"/>
    <property type="match status" value="1"/>
</dbReference>
<evidence type="ECO:0000313" key="1">
    <source>
        <dbReference type="EMBL" id="QMS56241.1"/>
    </source>
</evidence>
<protein>
    <submittedName>
        <fullName evidence="1">Aldose 1-epimerase</fullName>
        <ecNumber evidence="1">5.1.3.3</ecNumber>
    </submittedName>
</protein>
<gene>
    <name evidence="1" type="primary">galM</name>
    <name evidence="1" type="ORF">CIB50_0000943</name>
</gene>
<dbReference type="InterPro" id="IPR008183">
    <property type="entry name" value="Aldose_1/G6P_1-epimerase"/>
</dbReference>
<dbReference type="EC" id="5.1.3.3" evidence="1"/>
<dbReference type="Pfam" id="PF01263">
    <property type="entry name" value="Aldose_epim"/>
    <property type="match status" value="1"/>
</dbReference>
<keyword evidence="2" id="KW-1185">Reference proteome</keyword>
<name>A0A7D7Q2J5_KOCVA</name>
<reference evidence="1 2" key="2">
    <citation type="submission" date="2020-07" db="EMBL/GenBank/DDBJ databases">
        <title>Genome of starter culture bacteria Kocuria salsicia reveals its technological properties and safety for usage in meat industry.</title>
        <authorList>
            <person name="Michael M."/>
            <person name="Konstantin K."/>
            <person name="Evgenii K."/>
            <person name="Galina S."/>
            <person name="Oksana K."/>
            <person name="Andrei L."/>
        </authorList>
    </citation>
    <scope>NUCLEOTIDE SEQUENCE [LARGE SCALE GENOMIC DNA]</scope>
    <source>
        <strain evidence="1 2">80</strain>
    </source>
</reference>
<dbReference type="EMBL" id="CP059343">
    <property type="protein sequence ID" value="QMS56241.1"/>
    <property type="molecule type" value="Genomic_DNA"/>
</dbReference>
<reference evidence="2" key="1">
    <citation type="submission" date="2017-08" db="EMBL/GenBank/DDBJ databases">
        <title>Draft Genome Sequence of Kocuria varians 80.</title>
        <authorList>
            <person name="Minaev M."/>
            <person name="Kurbakov K.A."/>
            <person name="Solodovnikova G.I."/>
            <person name="Kuznetsova O.A."/>
            <person name="Lisitsyn A.B."/>
        </authorList>
    </citation>
    <scope>NUCLEOTIDE SEQUENCE [LARGE SCALE GENOMIC DNA]</scope>
    <source>
        <strain evidence="2">80</strain>
    </source>
</reference>
<proteinExistence type="predicted"/>
<dbReference type="Proteomes" id="UP000216825">
    <property type="component" value="Chromosome"/>
</dbReference>
<dbReference type="InterPro" id="IPR014718">
    <property type="entry name" value="GH-type_carb-bd"/>
</dbReference>
<keyword evidence="1" id="KW-0413">Isomerase</keyword>
<dbReference type="Gene3D" id="2.70.98.10">
    <property type="match status" value="1"/>
</dbReference>
<dbReference type="GO" id="GO:0030246">
    <property type="term" value="F:carbohydrate binding"/>
    <property type="evidence" value="ECO:0007669"/>
    <property type="project" value="InterPro"/>
</dbReference>
<evidence type="ECO:0000313" key="2">
    <source>
        <dbReference type="Proteomes" id="UP000216825"/>
    </source>
</evidence>
<sequence>MTDATDSSAWVHTVRGPTGTAVVAPRGAALLSFTTPSGEHLVLATESDGRRADCSGAVLAPWTNRIRDGRYDFQGKTHTLPLTEPERGAAVHGLVLGALWTRDRSASSSSRLVLRHELAPSPGYPHRLNLACSYEVTDAGLTVTVTARNCGRDSAPYAVGGHPYLIPPSSPEAAGRPGRVDLWRLEVPAGTCLVTDSDRLLPLGSAPVDGSAEDFRAGRSLRGARHDVALGDLARDSTGCFSCRLTGDDGRATVMNCGQGVRWIQVYTDDQGAEGATRRAVAVEPMSAPADAFNSEQDLTVLAPGEEHRLWWRIGQESD</sequence>
<dbReference type="RefSeq" id="WP_161971380.1">
    <property type="nucleotide sequence ID" value="NZ_CP059343.1"/>
</dbReference>
<dbReference type="InterPro" id="IPR011013">
    <property type="entry name" value="Gal_mutarotase_sf_dom"/>
</dbReference>
<organism evidence="1 2">
    <name type="scientific">Kocuria varians</name>
    <name type="common">Micrococcus varians</name>
    <dbReference type="NCBI Taxonomy" id="1272"/>
    <lineage>
        <taxon>Bacteria</taxon>
        <taxon>Bacillati</taxon>
        <taxon>Actinomycetota</taxon>
        <taxon>Actinomycetes</taxon>
        <taxon>Micrococcales</taxon>
        <taxon>Micrococcaceae</taxon>
        <taxon>Kocuria</taxon>
    </lineage>
</organism>
<dbReference type="GO" id="GO:0005975">
    <property type="term" value="P:carbohydrate metabolic process"/>
    <property type="evidence" value="ECO:0007669"/>
    <property type="project" value="InterPro"/>
</dbReference>
<dbReference type="KEGG" id="kvr:CIB50_0000943"/>